<name>A0A5C8PUH3_9HYPH</name>
<gene>
    <name evidence="2" type="ORF">FHP25_05590</name>
</gene>
<feature type="transmembrane region" description="Helical" evidence="1">
    <location>
        <begin position="7"/>
        <end position="28"/>
    </location>
</feature>
<dbReference type="Proteomes" id="UP000321638">
    <property type="component" value="Unassembled WGS sequence"/>
</dbReference>
<evidence type="ECO:0000313" key="3">
    <source>
        <dbReference type="Proteomes" id="UP000321638"/>
    </source>
</evidence>
<dbReference type="InterPro" id="IPR008969">
    <property type="entry name" value="CarboxyPept-like_regulatory"/>
</dbReference>
<proteinExistence type="predicted"/>
<dbReference type="Pfam" id="PF13620">
    <property type="entry name" value="CarboxypepD_reg"/>
    <property type="match status" value="1"/>
</dbReference>
<accession>A0A5C8PUH3</accession>
<keyword evidence="1" id="KW-0472">Membrane</keyword>
<sequence>MTRPRWLLSRWTVVPGMIAMLVMAWTLYAESHNDGIITGAVVDGKGRPVPGATVLLLERGFVTHEERDRTRTDAQGRFRFSHNTSHSVQLEAEAEGLGRSDRRIVRLWFRAQNTNLTEPLRFKEARP</sequence>
<keyword evidence="2" id="KW-0378">Hydrolase</keyword>
<dbReference type="SUPFAM" id="SSF49464">
    <property type="entry name" value="Carboxypeptidase regulatory domain-like"/>
    <property type="match status" value="1"/>
</dbReference>
<dbReference type="AlphaFoldDB" id="A0A5C8PUH3"/>
<evidence type="ECO:0000313" key="2">
    <source>
        <dbReference type="EMBL" id="TXL80498.1"/>
    </source>
</evidence>
<keyword evidence="1" id="KW-0812">Transmembrane</keyword>
<keyword evidence="1" id="KW-1133">Transmembrane helix</keyword>
<dbReference type="GO" id="GO:0004180">
    <property type="term" value="F:carboxypeptidase activity"/>
    <property type="evidence" value="ECO:0007669"/>
    <property type="project" value="UniProtKB-KW"/>
</dbReference>
<keyword evidence="2" id="KW-0645">Protease</keyword>
<evidence type="ECO:0000256" key="1">
    <source>
        <dbReference type="SAM" id="Phobius"/>
    </source>
</evidence>
<reference evidence="2 3" key="1">
    <citation type="submission" date="2019-06" db="EMBL/GenBank/DDBJ databases">
        <title>New taxonomy in bacterial strain CC-CFT640, isolated from vineyard.</title>
        <authorList>
            <person name="Lin S.-Y."/>
            <person name="Tsai C.-F."/>
            <person name="Young C.-C."/>
        </authorList>
    </citation>
    <scope>NUCLEOTIDE SEQUENCE [LARGE SCALE GENOMIC DNA]</scope>
    <source>
        <strain evidence="2 3">CC-CFT640</strain>
    </source>
</reference>
<dbReference type="EMBL" id="VDUZ01000004">
    <property type="protein sequence ID" value="TXL80498.1"/>
    <property type="molecule type" value="Genomic_DNA"/>
</dbReference>
<dbReference type="RefSeq" id="WP_147845914.1">
    <property type="nucleotide sequence ID" value="NZ_VDUZ01000004.1"/>
</dbReference>
<organism evidence="2 3">
    <name type="scientific">Vineibacter terrae</name>
    <dbReference type="NCBI Taxonomy" id="2586908"/>
    <lineage>
        <taxon>Bacteria</taxon>
        <taxon>Pseudomonadati</taxon>
        <taxon>Pseudomonadota</taxon>
        <taxon>Alphaproteobacteria</taxon>
        <taxon>Hyphomicrobiales</taxon>
        <taxon>Vineibacter</taxon>
    </lineage>
</organism>
<keyword evidence="2" id="KW-0121">Carboxypeptidase</keyword>
<comment type="caution">
    <text evidence="2">The sequence shown here is derived from an EMBL/GenBank/DDBJ whole genome shotgun (WGS) entry which is preliminary data.</text>
</comment>
<protein>
    <submittedName>
        <fullName evidence="2">Carboxypeptidase regulatory-like domain-containing protein</fullName>
    </submittedName>
</protein>
<dbReference type="OrthoDB" id="7270321at2"/>
<dbReference type="Gene3D" id="2.60.40.1120">
    <property type="entry name" value="Carboxypeptidase-like, regulatory domain"/>
    <property type="match status" value="1"/>
</dbReference>
<keyword evidence="3" id="KW-1185">Reference proteome</keyword>